<dbReference type="PANTHER" id="PTHR30290:SF9">
    <property type="entry name" value="OLIGOPEPTIDE-BINDING PROTEIN APPA"/>
    <property type="match status" value="1"/>
</dbReference>
<dbReference type="Gene3D" id="3.40.190.10">
    <property type="entry name" value="Periplasmic binding protein-like II"/>
    <property type="match status" value="1"/>
</dbReference>
<evidence type="ECO:0000256" key="1">
    <source>
        <dbReference type="ARBA" id="ARBA00005695"/>
    </source>
</evidence>
<dbReference type="PIRSF" id="PIRSF002741">
    <property type="entry name" value="MppA"/>
    <property type="match status" value="1"/>
</dbReference>
<dbReference type="Gene3D" id="3.10.105.10">
    <property type="entry name" value="Dipeptide-binding Protein, Domain 3"/>
    <property type="match status" value="1"/>
</dbReference>
<dbReference type="GO" id="GO:0042597">
    <property type="term" value="C:periplasmic space"/>
    <property type="evidence" value="ECO:0007669"/>
    <property type="project" value="UniProtKB-ARBA"/>
</dbReference>
<dbReference type="GO" id="GO:0043190">
    <property type="term" value="C:ATP-binding cassette (ABC) transporter complex"/>
    <property type="evidence" value="ECO:0007669"/>
    <property type="project" value="InterPro"/>
</dbReference>
<dbReference type="SUPFAM" id="SSF53850">
    <property type="entry name" value="Periplasmic binding protein-like II"/>
    <property type="match status" value="1"/>
</dbReference>
<evidence type="ECO:0000259" key="6">
    <source>
        <dbReference type="Pfam" id="PF00496"/>
    </source>
</evidence>
<accession>A0A9E6ZNU1</accession>
<organism evidence="7 8">
    <name type="scientific">Alicyclobacillus acidoterrestris (strain ATCC 49025 / DSM 3922 / CIP 106132 / NCIMB 13137 / GD3B)</name>
    <dbReference type="NCBI Taxonomy" id="1356854"/>
    <lineage>
        <taxon>Bacteria</taxon>
        <taxon>Bacillati</taxon>
        <taxon>Bacillota</taxon>
        <taxon>Bacilli</taxon>
        <taxon>Bacillales</taxon>
        <taxon>Alicyclobacillaceae</taxon>
        <taxon>Alicyclobacillus</taxon>
    </lineage>
</organism>
<evidence type="ECO:0000313" key="8">
    <source>
        <dbReference type="Proteomes" id="UP000829401"/>
    </source>
</evidence>
<dbReference type="AlphaFoldDB" id="T0C5G8"/>
<dbReference type="EMBL" id="CP080467">
    <property type="protein sequence ID" value="UNO50456.1"/>
    <property type="molecule type" value="Genomic_DNA"/>
</dbReference>
<feature type="signal peptide" evidence="5">
    <location>
        <begin position="1"/>
        <end position="23"/>
    </location>
</feature>
<dbReference type="CDD" id="cd08512">
    <property type="entry name" value="PBP2_NikA_DppA_OppA_like_7"/>
    <property type="match status" value="1"/>
</dbReference>
<keyword evidence="3 5" id="KW-0732">Signal</keyword>
<dbReference type="GO" id="GO:0015833">
    <property type="term" value="P:peptide transport"/>
    <property type="evidence" value="ECO:0007669"/>
    <property type="project" value="TreeGrafter"/>
</dbReference>
<feature type="chain" id="PRO_5044297533" evidence="5">
    <location>
        <begin position="24"/>
        <end position="576"/>
    </location>
</feature>
<dbReference type="STRING" id="1356854.N007_00440"/>
<dbReference type="InterPro" id="IPR039424">
    <property type="entry name" value="SBP_5"/>
</dbReference>
<dbReference type="OrthoDB" id="48318at2"/>
<evidence type="ECO:0000256" key="4">
    <source>
        <dbReference type="SAM" id="MobiDB-lite"/>
    </source>
</evidence>
<evidence type="ECO:0000256" key="3">
    <source>
        <dbReference type="ARBA" id="ARBA00022729"/>
    </source>
</evidence>
<dbReference type="eggNOG" id="COG4166">
    <property type="taxonomic scope" value="Bacteria"/>
</dbReference>
<evidence type="ECO:0000256" key="2">
    <source>
        <dbReference type="ARBA" id="ARBA00022448"/>
    </source>
</evidence>
<dbReference type="Pfam" id="PF00496">
    <property type="entry name" value="SBP_bac_5"/>
    <property type="match status" value="1"/>
</dbReference>
<dbReference type="PROSITE" id="PS51257">
    <property type="entry name" value="PROKAR_LIPOPROTEIN"/>
    <property type="match status" value="1"/>
</dbReference>
<feature type="region of interest" description="Disordered" evidence="4">
    <location>
        <begin position="29"/>
        <end position="61"/>
    </location>
</feature>
<keyword evidence="2" id="KW-0813">Transport</keyword>
<dbReference type="Proteomes" id="UP000829401">
    <property type="component" value="Chromosome"/>
</dbReference>
<accession>T0C5G8</accession>
<evidence type="ECO:0000256" key="5">
    <source>
        <dbReference type="SAM" id="SignalP"/>
    </source>
</evidence>
<feature type="domain" description="Solute-binding protein family 5" evidence="6">
    <location>
        <begin position="98"/>
        <end position="488"/>
    </location>
</feature>
<feature type="compositionally biased region" description="Low complexity" evidence="4">
    <location>
        <begin position="33"/>
        <end position="48"/>
    </location>
</feature>
<gene>
    <name evidence="7" type="ORF">K1I37_08310</name>
</gene>
<dbReference type="RefSeq" id="WP_021295825.1">
    <property type="nucleotide sequence ID" value="NZ_AURB01000112.1"/>
</dbReference>
<dbReference type="GO" id="GO:1904680">
    <property type="term" value="F:peptide transmembrane transporter activity"/>
    <property type="evidence" value="ECO:0007669"/>
    <property type="project" value="TreeGrafter"/>
</dbReference>
<reference evidence="8" key="1">
    <citation type="journal article" date="2022" name="G3 (Bethesda)">
        <title>Unveiling the complete genome sequence of Alicyclobacillus acidoterrestris DSM 3922T, a taint-producing strain.</title>
        <authorList>
            <person name="Leonardo I.C."/>
            <person name="Barreto Crespo M.T."/>
            <person name="Gaspar F.B."/>
        </authorList>
    </citation>
    <scope>NUCLEOTIDE SEQUENCE [LARGE SCALE GENOMIC DNA]</scope>
    <source>
        <strain evidence="8">DSM 3922</strain>
    </source>
</reference>
<proteinExistence type="inferred from homology"/>
<protein>
    <submittedName>
        <fullName evidence="7">ABC transporter substrate-binding protein</fullName>
    </submittedName>
</protein>
<keyword evidence="8" id="KW-1185">Reference proteome</keyword>
<dbReference type="InterPro" id="IPR030678">
    <property type="entry name" value="Peptide/Ni-bd"/>
</dbReference>
<dbReference type="InterPro" id="IPR000914">
    <property type="entry name" value="SBP_5_dom"/>
</dbReference>
<comment type="similarity">
    <text evidence="1">Belongs to the bacterial solute-binding protein 5 family.</text>
</comment>
<dbReference type="PANTHER" id="PTHR30290">
    <property type="entry name" value="PERIPLASMIC BINDING COMPONENT OF ABC TRANSPORTER"/>
    <property type="match status" value="1"/>
</dbReference>
<dbReference type="KEGG" id="aaco:K1I37_08310"/>
<name>T0C5G8_ALIAG</name>
<sequence length="576" mass="63793">MSLSWKKGLGTVASIGMIGALLAGCGTNSTSPASSNGTNAGGTSSDSSKPVEGGSITLDSTQAVPDLDPAVAFDTTSAEVDEAVYQQLVTYDKGSYNIVGSLAKNWEVSQDGKTYTFHLRDDVKYSNGDPMVASDFVFELQRLLDKKMQPKPSPGSQFFLDIEGAQAYYDGQAKTISGVKTPDDHTLVITLVKPEQFFLKILAMPFLSAVDPKFVKQVGNAKLDTSEAMGTGPFEVQTNNQNEVVLVRNPNYWQKDSDGNKLPYLDKVTINVNNNEQVDALHWEQGQTAFMSPWLMGGDGIPPSAYPTIMTKYKSDVLKQPQNSIYYIGLNMKPTLDGKPNPLSNLKVRQAIEYATDDSQFIKINNGAVEGLNQPLPNTMDGYVKNLDPSATYKYDVSKAKELMKEAGYANGFTAEYWNENNPTDKKDDQAFQSMLSQIGIKLDIHEVTWKDFLTKAMSGTAQMYWSGWQQDFPDASDFLNTLFNSNQIEPGNNMNNYSNPQVDQWLNEAEYSTDSQQRDELYAKVINKVMSDAAWVPTIQNVGYYTIQPWVHGFYTSPVMYDPFGTIWVDPGHNS</sequence>
<evidence type="ECO:0000313" key="7">
    <source>
        <dbReference type="EMBL" id="UNO50456.1"/>
    </source>
</evidence>